<reference evidence="6" key="1">
    <citation type="journal article" date="2017" name="Nat. Commun.">
        <title>The asparagus genome sheds light on the origin and evolution of a young Y chromosome.</title>
        <authorList>
            <person name="Harkess A."/>
            <person name="Zhou J."/>
            <person name="Xu C."/>
            <person name="Bowers J.E."/>
            <person name="Van der Hulst R."/>
            <person name="Ayyampalayam S."/>
            <person name="Mercati F."/>
            <person name="Riccardi P."/>
            <person name="McKain M.R."/>
            <person name="Kakrana A."/>
            <person name="Tang H."/>
            <person name="Ray J."/>
            <person name="Groenendijk J."/>
            <person name="Arikit S."/>
            <person name="Mathioni S.M."/>
            <person name="Nakano M."/>
            <person name="Shan H."/>
            <person name="Telgmann-Rauber A."/>
            <person name="Kanno A."/>
            <person name="Yue Z."/>
            <person name="Chen H."/>
            <person name="Li W."/>
            <person name="Chen Y."/>
            <person name="Xu X."/>
            <person name="Zhang Y."/>
            <person name="Luo S."/>
            <person name="Chen H."/>
            <person name="Gao J."/>
            <person name="Mao Z."/>
            <person name="Pires J.C."/>
            <person name="Luo M."/>
            <person name="Kudrna D."/>
            <person name="Wing R.A."/>
            <person name="Meyers B.C."/>
            <person name="Yi K."/>
            <person name="Kong H."/>
            <person name="Lavrijsen P."/>
            <person name="Sunseri F."/>
            <person name="Falavigna A."/>
            <person name="Ye Y."/>
            <person name="Leebens-Mack J.H."/>
            <person name="Chen G."/>
        </authorList>
    </citation>
    <scope>NUCLEOTIDE SEQUENCE [LARGE SCALE GENOMIC DNA]</scope>
    <source>
        <strain evidence="6">cv. DH0086</strain>
    </source>
</reference>
<dbReference type="GO" id="GO:0071949">
    <property type="term" value="F:FAD binding"/>
    <property type="evidence" value="ECO:0007669"/>
    <property type="project" value="InterPro"/>
</dbReference>
<dbReference type="Gene3D" id="3.50.50.60">
    <property type="entry name" value="FAD/NAD(P)-binding domain"/>
    <property type="match status" value="1"/>
</dbReference>
<dbReference type="PANTHER" id="PTHR45934">
    <property type="entry name" value="FAD/NAD(P)-BINDING OXIDOREDUCTASE FAMILY PROTEIN"/>
    <property type="match status" value="1"/>
</dbReference>
<dbReference type="InterPro" id="IPR036188">
    <property type="entry name" value="FAD/NAD-bd_sf"/>
</dbReference>
<evidence type="ECO:0000313" key="6">
    <source>
        <dbReference type="Proteomes" id="UP000243459"/>
    </source>
</evidence>
<evidence type="ECO:0000256" key="3">
    <source>
        <dbReference type="ARBA" id="ARBA00024018"/>
    </source>
</evidence>
<dbReference type="PANTHER" id="PTHR45934:SF1">
    <property type="entry name" value="OS04G0423100 PROTEIN"/>
    <property type="match status" value="1"/>
</dbReference>
<proteinExistence type="inferred from homology"/>
<dbReference type="GO" id="GO:0004497">
    <property type="term" value="F:monooxygenase activity"/>
    <property type="evidence" value="ECO:0007669"/>
    <property type="project" value="UniProtKB-KW"/>
</dbReference>
<evidence type="ECO:0000313" key="5">
    <source>
        <dbReference type="EMBL" id="ONK66214.1"/>
    </source>
</evidence>
<dbReference type="Gramene" id="ONK66214">
    <property type="protein sequence ID" value="ONK66214"/>
    <property type="gene ID" value="A4U43_C06F5410"/>
</dbReference>
<dbReference type="InterPro" id="IPR002938">
    <property type="entry name" value="FAD-bd"/>
</dbReference>
<keyword evidence="6" id="KW-1185">Reference proteome</keyword>
<protein>
    <recommendedName>
        <fullName evidence="4">FAD-binding domain-containing protein</fullName>
    </recommendedName>
</protein>
<dbReference type="InterPro" id="IPR044560">
    <property type="entry name" value="MOase"/>
</dbReference>
<evidence type="ECO:0000256" key="2">
    <source>
        <dbReference type="ARBA" id="ARBA00023033"/>
    </source>
</evidence>
<dbReference type="PRINTS" id="PR00420">
    <property type="entry name" value="RNGMNOXGNASE"/>
</dbReference>
<organism evidence="5 6">
    <name type="scientific">Asparagus officinalis</name>
    <name type="common">Garden asparagus</name>
    <dbReference type="NCBI Taxonomy" id="4686"/>
    <lineage>
        <taxon>Eukaryota</taxon>
        <taxon>Viridiplantae</taxon>
        <taxon>Streptophyta</taxon>
        <taxon>Embryophyta</taxon>
        <taxon>Tracheophyta</taxon>
        <taxon>Spermatophyta</taxon>
        <taxon>Magnoliopsida</taxon>
        <taxon>Liliopsida</taxon>
        <taxon>Asparagales</taxon>
        <taxon>Asparagaceae</taxon>
        <taxon>Asparagoideae</taxon>
        <taxon>Asparagus</taxon>
    </lineage>
</organism>
<accession>A0A5P1EKA3</accession>
<evidence type="ECO:0000259" key="4">
    <source>
        <dbReference type="Pfam" id="PF01494"/>
    </source>
</evidence>
<evidence type="ECO:0000256" key="1">
    <source>
        <dbReference type="ARBA" id="ARBA00023002"/>
    </source>
</evidence>
<name>A0A5P1EKA3_ASPOF</name>
<dbReference type="AlphaFoldDB" id="A0A5P1EKA3"/>
<dbReference type="SUPFAM" id="SSF51905">
    <property type="entry name" value="FAD/NAD(P)-binding domain"/>
    <property type="match status" value="1"/>
</dbReference>
<comment type="similarity">
    <text evidence="3">Belongs to the 3-hydroxybenzoate 6-hydroxylase family.</text>
</comment>
<dbReference type="EMBL" id="CM007386">
    <property type="protein sequence ID" value="ONK66214.1"/>
    <property type="molecule type" value="Genomic_DNA"/>
</dbReference>
<dbReference type="Pfam" id="PF01494">
    <property type="entry name" value="FAD_binding_3"/>
    <property type="match status" value="1"/>
</dbReference>
<feature type="domain" description="FAD-binding" evidence="4">
    <location>
        <begin position="5"/>
        <end position="358"/>
    </location>
</feature>
<keyword evidence="1" id="KW-0560">Oxidoreductase</keyword>
<keyword evidence="2" id="KW-0503">Monooxygenase</keyword>
<gene>
    <name evidence="5" type="ORF">A4U43_C06F5410</name>
</gene>
<dbReference type="OMA" id="IAGYCPT"/>
<dbReference type="Proteomes" id="UP000243459">
    <property type="component" value="Chromosome 6"/>
</dbReference>
<sequence>MAEEQEVVIVGGGISGLATAVALQRLGVRSVVLERSDGLRTTGAALSLFTNAWRALDALGVAHKLTSIYPPMEGGSVTNLETGEELLTNLAGNRSGMGLRAVHRKMLLEALAEELKPDTIRFSSKLASIRTEVLKDSSTVVILHLEDGTIIRAKVLIGCDGVHSLVAQWLGLAAPINSGRSAVRGLAIYDEGHGLNYGANQFLSCGKRAGLIPLNDKEIYWFITNPTTPREKDMANEFTRDPSLILKEVTDNLAKEFPQSYLEVVEHSDLSSLTWAPLMLRNPWAILTGSNHKGTVTVVGDAMHPMTPDLGQGGCSALEDAVVLARNIGGALRSKENMSKVEEGMRKYVKERRWRVSGLVLGSYLSGWVQQGGSGLWGWAVRIFRDRVFYTFVYPRISAAVQYDCGVLLPPEV</sequence>